<dbReference type="AlphaFoldDB" id="A0AA38BSQ0"/>
<reference evidence="1 2" key="1">
    <citation type="journal article" date="2021" name="Nat. Plants">
        <title>The Taxus genome provides insights into paclitaxel biosynthesis.</title>
        <authorList>
            <person name="Xiong X."/>
            <person name="Gou J."/>
            <person name="Liao Q."/>
            <person name="Li Y."/>
            <person name="Zhou Q."/>
            <person name="Bi G."/>
            <person name="Li C."/>
            <person name="Du R."/>
            <person name="Wang X."/>
            <person name="Sun T."/>
            <person name="Guo L."/>
            <person name="Liang H."/>
            <person name="Lu P."/>
            <person name="Wu Y."/>
            <person name="Zhang Z."/>
            <person name="Ro D.K."/>
            <person name="Shang Y."/>
            <person name="Huang S."/>
            <person name="Yan J."/>
        </authorList>
    </citation>
    <scope>NUCLEOTIDE SEQUENCE [LARGE SCALE GENOMIC DNA]</scope>
    <source>
        <strain evidence="1">Ta-2019</strain>
    </source>
</reference>
<sequence>MFFTKRGFFDTEVTFGWLDDEATDGVVTGNNHGERGVTENKSFHDGIGLGLIGGPDTRGNDVVIPFDRCIGVEGVGRFEENEG</sequence>
<protein>
    <submittedName>
        <fullName evidence="1">Uncharacterized protein</fullName>
    </submittedName>
</protein>
<feature type="non-terminal residue" evidence="1">
    <location>
        <position position="83"/>
    </location>
</feature>
<evidence type="ECO:0000313" key="2">
    <source>
        <dbReference type="Proteomes" id="UP000824469"/>
    </source>
</evidence>
<gene>
    <name evidence="1" type="ORF">KI387_033398</name>
</gene>
<dbReference type="Proteomes" id="UP000824469">
    <property type="component" value="Unassembled WGS sequence"/>
</dbReference>
<keyword evidence="2" id="KW-1185">Reference proteome</keyword>
<evidence type="ECO:0000313" key="1">
    <source>
        <dbReference type="EMBL" id="KAH9289281.1"/>
    </source>
</evidence>
<comment type="caution">
    <text evidence="1">The sequence shown here is derived from an EMBL/GenBank/DDBJ whole genome shotgun (WGS) entry which is preliminary data.</text>
</comment>
<organism evidence="1 2">
    <name type="scientific">Taxus chinensis</name>
    <name type="common">Chinese yew</name>
    <name type="synonym">Taxus wallichiana var. chinensis</name>
    <dbReference type="NCBI Taxonomy" id="29808"/>
    <lineage>
        <taxon>Eukaryota</taxon>
        <taxon>Viridiplantae</taxon>
        <taxon>Streptophyta</taxon>
        <taxon>Embryophyta</taxon>
        <taxon>Tracheophyta</taxon>
        <taxon>Spermatophyta</taxon>
        <taxon>Pinopsida</taxon>
        <taxon>Pinidae</taxon>
        <taxon>Conifers II</taxon>
        <taxon>Cupressales</taxon>
        <taxon>Taxaceae</taxon>
        <taxon>Taxus</taxon>
    </lineage>
</organism>
<name>A0AA38BSQ0_TAXCH</name>
<proteinExistence type="predicted"/>
<accession>A0AA38BSQ0</accession>
<dbReference type="EMBL" id="JAHRHJ020003813">
    <property type="protein sequence ID" value="KAH9289281.1"/>
    <property type="molecule type" value="Genomic_DNA"/>
</dbReference>